<evidence type="ECO:0000313" key="2">
    <source>
        <dbReference type="WBParaSite" id="ES5_v2.g18331.t1"/>
    </source>
</evidence>
<dbReference type="WBParaSite" id="ES5_v2.g18331.t1">
    <property type="protein sequence ID" value="ES5_v2.g18331.t1"/>
    <property type="gene ID" value="ES5_v2.g18331"/>
</dbReference>
<evidence type="ECO:0000313" key="1">
    <source>
        <dbReference type="Proteomes" id="UP000887579"/>
    </source>
</evidence>
<sequence length="320" mass="36004">MFPEEKSKRDPSVIVSGCLVLMAVLVRPHDIGQPSIDLNKTEDRPKVFIPDTDFKCEELCAKYIAQLLDATLEAAKAHDGDVLARSMIVLEGIFNTSQTKNHVEFVEQLKMANFGQFFDFIKSNPTISLLNNSIHTIVSYMLHCALSEEDHLVSYLFNDLGITSIILDALKSIPEEASNVSVFGARAFFYRLAERIAIAKEQSQNNARITKRISDLTDNNAWINFADGALMDYLHEHSPVDLSQTRNHSMSDISSRLDISVDEVVDIKLKPINSQLPTLAIDEDWPVTTLPPPLEDQKDDEWNDFNAFSDDFAKKEKDVA</sequence>
<reference evidence="2" key="1">
    <citation type="submission" date="2022-11" db="UniProtKB">
        <authorList>
            <consortium name="WormBaseParasite"/>
        </authorList>
    </citation>
    <scope>IDENTIFICATION</scope>
</reference>
<accession>A0AC34FLV7</accession>
<dbReference type="Proteomes" id="UP000887579">
    <property type="component" value="Unplaced"/>
</dbReference>
<proteinExistence type="predicted"/>
<organism evidence="1 2">
    <name type="scientific">Panagrolaimus sp. ES5</name>
    <dbReference type="NCBI Taxonomy" id="591445"/>
    <lineage>
        <taxon>Eukaryota</taxon>
        <taxon>Metazoa</taxon>
        <taxon>Ecdysozoa</taxon>
        <taxon>Nematoda</taxon>
        <taxon>Chromadorea</taxon>
        <taxon>Rhabditida</taxon>
        <taxon>Tylenchina</taxon>
        <taxon>Panagrolaimomorpha</taxon>
        <taxon>Panagrolaimoidea</taxon>
        <taxon>Panagrolaimidae</taxon>
        <taxon>Panagrolaimus</taxon>
    </lineage>
</organism>
<name>A0AC34FLV7_9BILA</name>
<protein>
    <submittedName>
        <fullName evidence="2">Uncharacterized protein</fullName>
    </submittedName>
</protein>